<feature type="compositionally biased region" description="Basic and acidic residues" evidence="10">
    <location>
        <begin position="337"/>
        <end position="351"/>
    </location>
</feature>
<keyword evidence="7" id="KW-0805">Transcription regulation</keyword>
<protein>
    <recommendedName>
        <fullName evidence="11">DDT domain-containing protein</fullName>
    </recommendedName>
</protein>
<evidence type="ECO:0000256" key="5">
    <source>
        <dbReference type="ARBA" id="ARBA00022553"/>
    </source>
</evidence>
<sequence length="738" mass="82177">MASVSSPDPKTKSPARSKNETKATKKRAQADGDNGGNQSQPKRNKAPGVRVVGNRIYDSVTGKTCHQCRQKTIDFVASCKKCTLHVCHRCLLNSDTRFVRAFERGNRYGEEAKKVALLDDWNCPRCRGICNCSCCMKKRGHKPTGILVHAAKATGFNSASEMILAKGPENLGCRVSPRKQGKENSFDKDKDANLDSMNSKPIYDDKRDKKAKREGLKEISNANKEDGSCSNQSSPKKHKVSEKESEQELKTNGEDNGVPLKKKKSKKRVSDETSRVLEKASEKELKIDGNDGGVPLEKKKHKKRVSDDSEKKASDEETKTDVENVGVPLEKKKSKKRFSEKASEKEAKINGKDGGVPLEKKKSRKRVSDETSMSPIKPDDKRKKEGGIHQDPGVLNVLEDNNVNANTKAVMKSHEIKKCAMNLEHKEIHVDLPLPEGTVLTSVWGIDLSPEDIGHALQLLEFCTAFGKVIDVSKNQASLALRELKRGSSGRRGQYSSVVHIHIQLLSLIQKDTGDKSPSITKDSWLQALKKCISESDYVPKEMSSASFDGDVKGYDDLDFSKKLRLLTFLCDEALGTIKLRSWIDEEYSKFVEREKESKEKVGAAKSKEKLLKQKLQDEIAKAIIAKNGAPISISDHEALISQIKTEVAQAQAEILKARGGVAKRRSRPDAVRTDPFLLDAEGRVFWNLRCCGGENDLLLQDMGTWDANTLAEKWAIYERKGDIEKYISSMRAKRLKT</sequence>
<evidence type="ECO:0000259" key="11">
    <source>
        <dbReference type="PROSITE" id="PS50827"/>
    </source>
</evidence>
<dbReference type="GO" id="GO:0006355">
    <property type="term" value="P:regulation of DNA-templated transcription"/>
    <property type="evidence" value="ECO:0007669"/>
    <property type="project" value="InterPro"/>
</dbReference>
<feature type="compositionally biased region" description="Basic and acidic residues" evidence="10">
    <location>
        <begin position="305"/>
        <end position="322"/>
    </location>
</feature>
<evidence type="ECO:0000256" key="10">
    <source>
        <dbReference type="SAM" id="MobiDB-lite"/>
    </source>
</evidence>
<evidence type="ECO:0000256" key="2">
    <source>
        <dbReference type="ARBA" id="ARBA00004496"/>
    </source>
</evidence>
<feature type="compositionally biased region" description="Basic and acidic residues" evidence="10">
    <location>
        <begin position="202"/>
        <end position="227"/>
    </location>
</feature>
<feature type="region of interest" description="Disordered" evidence="10">
    <location>
        <begin position="1"/>
        <end position="49"/>
    </location>
</feature>
<gene>
    <name evidence="12" type="ORF">TIFTF001_026170</name>
</gene>
<dbReference type="PANTHER" id="PTHR31169">
    <property type="entry name" value="OS05G0300700 PROTEIN"/>
    <property type="match status" value="1"/>
</dbReference>
<proteinExistence type="predicted"/>
<evidence type="ECO:0000256" key="8">
    <source>
        <dbReference type="ARBA" id="ARBA00023163"/>
    </source>
</evidence>
<dbReference type="GO" id="GO:0005634">
    <property type="term" value="C:nucleus"/>
    <property type="evidence" value="ECO:0007669"/>
    <property type="project" value="UniProtKB-SubCell"/>
</dbReference>
<name>A0AA88IXP3_FICCA</name>
<keyword evidence="9" id="KW-0539">Nucleus</keyword>
<keyword evidence="13" id="KW-1185">Reference proteome</keyword>
<evidence type="ECO:0000313" key="12">
    <source>
        <dbReference type="EMBL" id="GMN57065.1"/>
    </source>
</evidence>
<keyword evidence="6" id="KW-0832">Ubl conjugation</keyword>
<dbReference type="InterPro" id="IPR040221">
    <property type="entry name" value="CDCA7/CDA7L"/>
</dbReference>
<feature type="compositionally biased region" description="Basic and acidic residues" evidence="10">
    <location>
        <begin position="180"/>
        <end position="193"/>
    </location>
</feature>
<dbReference type="SMART" id="SM00571">
    <property type="entry name" value="DDT"/>
    <property type="match status" value="1"/>
</dbReference>
<keyword evidence="4" id="KW-1017">Isopeptide bond</keyword>
<organism evidence="12 13">
    <name type="scientific">Ficus carica</name>
    <name type="common">Common fig</name>
    <dbReference type="NCBI Taxonomy" id="3494"/>
    <lineage>
        <taxon>Eukaryota</taxon>
        <taxon>Viridiplantae</taxon>
        <taxon>Streptophyta</taxon>
        <taxon>Embryophyta</taxon>
        <taxon>Tracheophyta</taxon>
        <taxon>Spermatophyta</taxon>
        <taxon>Magnoliopsida</taxon>
        <taxon>eudicotyledons</taxon>
        <taxon>Gunneridae</taxon>
        <taxon>Pentapetalae</taxon>
        <taxon>rosids</taxon>
        <taxon>fabids</taxon>
        <taxon>Rosales</taxon>
        <taxon>Moraceae</taxon>
        <taxon>Ficeae</taxon>
        <taxon>Ficus</taxon>
    </lineage>
</organism>
<comment type="caution">
    <text evidence="12">The sequence shown here is derived from an EMBL/GenBank/DDBJ whole genome shotgun (WGS) entry which is preliminary data.</text>
</comment>
<keyword evidence="5" id="KW-0597">Phosphoprotein</keyword>
<dbReference type="PANTHER" id="PTHR31169:SF8">
    <property type="entry name" value="ZINC-FINGER DOMAIN OF MONOAMINE-OXIDASE A REPRESSOR R1 PROTEIN"/>
    <property type="match status" value="1"/>
</dbReference>
<dbReference type="Proteomes" id="UP001187192">
    <property type="component" value="Unassembled WGS sequence"/>
</dbReference>
<evidence type="ECO:0000256" key="6">
    <source>
        <dbReference type="ARBA" id="ARBA00022843"/>
    </source>
</evidence>
<dbReference type="EMBL" id="BTGU01000068">
    <property type="protein sequence ID" value="GMN57065.1"/>
    <property type="molecule type" value="Genomic_DNA"/>
</dbReference>
<evidence type="ECO:0000256" key="9">
    <source>
        <dbReference type="ARBA" id="ARBA00023242"/>
    </source>
</evidence>
<keyword evidence="3" id="KW-0963">Cytoplasm</keyword>
<feature type="domain" description="DDT" evidence="11">
    <location>
        <begin position="450"/>
        <end position="515"/>
    </location>
</feature>
<feature type="compositionally biased region" description="Basic and acidic residues" evidence="10">
    <location>
        <begin position="377"/>
        <end position="388"/>
    </location>
</feature>
<keyword evidence="8" id="KW-0804">Transcription</keyword>
<evidence type="ECO:0000313" key="13">
    <source>
        <dbReference type="Proteomes" id="UP001187192"/>
    </source>
</evidence>
<reference evidence="12" key="1">
    <citation type="submission" date="2023-07" db="EMBL/GenBank/DDBJ databases">
        <title>draft genome sequence of fig (Ficus carica).</title>
        <authorList>
            <person name="Takahashi T."/>
            <person name="Nishimura K."/>
        </authorList>
    </citation>
    <scope>NUCLEOTIDE SEQUENCE</scope>
</reference>
<feature type="region of interest" description="Disordered" evidence="10">
    <location>
        <begin position="171"/>
        <end position="394"/>
    </location>
</feature>
<dbReference type="PROSITE" id="PS50827">
    <property type="entry name" value="DDT"/>
    <property type="match status" value="1"/>
</dbReference>
<dbReference type="GO" id="GO:0005737">
    <property type="term" value="C:cytoplasm"/>
    <property type="evidence" value="ECO:0007669"/>
    <property type="project" value="UniProtKB-SubCell"/>
</dbReference>
<evidence type="ECO:0000256" key="3">
    <source>
        <dbReference type="ARBA" id="ARBA00022490"/>
    </source>
</evidence>
<feature type="compositionally biased region" description="Basic and acidic residues" evidence="10">
    <location>
        <begin position="268"/>
        <end position="289"/>
    </location>
</feature>
<evidence type="ECO:0000256" key="7">
    <source>
        <dbReference type="ARBA" id="ARBA00023015"/>
    </source>
</evidence>
<dbReference type="InterPro" id="IPR018501">
    <property type="entry name" value="DDT_dom"/>
</dbReference>
<feature type="compositionally biased region" description="Basic and acidic residues" evidence="10">
    <location>
        <begin position="241"/>
        <end position="253"/>
    </location>
</feature>
<dbReference type="Pfam" id="PF10497">
    <property type="entry name" value="zf-4CXXC_R1"/>
    <property type="match status" value="1"/>
</dbReference>
<dbReference type="AlphaFoldDB" id="A0AA88IXP3"/>
<evidence type="ECO:0000256" key="1">
    <source>
        <dbReference type="ARBA" id="ARBA00004123"/>
    </source>
</evidence>
<dbReference type="InterPro" id="IPR018866">
    <property type="entry name" value="Znf-4CXXC_R1"/>
</dbReference>
<evidence type="ECO:0000256" key="4">
    <source>
        <dbReference type="ARBA" id="ARBA00022499"/>
    </source>
</evidence>
<accession>A0AA88IXP3</accession>
<comment type="subcellular location">
    <subcellularLocation>
        <location evidence="2">Cytoplasm</location>
    </subcellularLocation>
    <subcellularLocation>
        <location evidence="1">Nucleus</location>
    </subcellularLocation>
</comment>